<keyword evidence="2" id="KW-0677">Repeat</keyword>
<evidence type="ECO:0000313" key="6">
    <source>
        <dbReference type="Proteomes" id="UP000036987"/>
    </source>
</evidence>
<dbReference type="InterPro" id="IPR002885">
    <property type="entry name" value="PPR_rpt"/>
</dbReference>
<dbReference type="GO" id="GO:0009451">
    <property type="term" value="P:RNA modification"/>
    <property type="evidence" value="ECO:0000318"/>
    <property type="project" value="GO_Central"/>
</dbReference>
<dbReference type="FunFam" id="1.25.40.10:FF:000690">
    <property type="entry name" value="Pentatricopeptide repeat-containing protein"/>
    <property type="match status" value="1"/>
</dbReference>
<dbReference type="InterPro" id="IPR046849">
    <property type="entry name" value="E2_motif"/>
</dbReference>
<evidence type="ECO:0000256" key="3">
    <source>
        <dbReference type="PROSITE-ProRule" id="PRU00708"/>
    </source>
</evidence>
<dbReference type="GO" id="GO:0008270">
    <property type="term" value="F:zinc ion binding"/>
    <property type="evidence" value="ECO:0007669"/>
    <property type="project" value="InterPro"/>
</dbReference>
<dbReference type="InterPro" id="IPR046960">
    <property type="entry name" value="PPR_At4g14850-like_plant"/>
</dbReference>
<comment type="similarity">
    <text evidence="1">Belongs to the PPR family. PCMP-H subfamily.</text>
</comment>
<evidence type="ECO:0000259" key="4">
    <source>
        <dbReference type="Pfam" id="PF14432"/>
    </source>
</evidence>
<comment type="caution">
    <text evidence="5">The sequence shown here is derived from an EMBL/GenBank/DDBJ whole genome shotgun (WGS) entry which is preliminary data.</text>
</comment>
<dbReference type="GO" id="GO:0003729">
    <property type="term" value="F:mRNA binding"/>
    <property type="evidence" value="ECO:0007669"/>
    <property type="project" value="UniProtKB-ARBA"/>
</dbReference>
<gene>
    <name evidence="5" type="ORF">ZOSMA_32G00930</name>
</gene>
<dbReference type="Pfam" id="PF01535">
    <property type="entry name" value="PPR"/>
    <property type="match status" value="4"/>
</dbReference>
<evidence type="ECO:0000256" key="1">
    <source>
        <dbReference type="ARBA" id="ARBA00006643"/>
    </source>
</evidence>
<feature type="repeat" description="PPR" evidence="3">
    <location>
        <begin position="315"/>
        <end position="349"/>
    </location>
</feature>
<organism evidence="5 6">
    <name type="scientific">Zostera marina</name>
    <name type="common">Eelgrass</name>
    <dbReference type="NCBI Taxonomy" id="29655"/>
    <lineage>
        <taxon>Eukaryota</taxon>
        <taxon>Viridiplantae</taxon>
        <taxon>Streptophyta</taxon>
        <taxon>Embryophyta</taxon>
        <taxon>Tracheophyta</taxon>
        <taxon>Spermatophyta</taxon>
        <taxon>Magnoliopsida</taxon>
        <taxon>Liliopsida</taxon>
        <taxon>Zosteraceae</taxon>
        <taxon>Zostera</taxon>
    </lineage>
</organism>
<dbReference type="Proteomes" id="UP000036987">
    <property type="component" value="Unassembled WGS sequence"/>
</dbReference>
<dbReference type="PANTHER" id="PTHR47926:SF436">
    <property type="entry name" value="PENTATRICOPEPTIDE REPEAT-CONTAINING PROTEIN ELI1, CHLOROPLASTIC-LIKE ISOFORM X2"/>
    <property type="match status" value="1"/>
</dbReference>
<dbReference type="InterPro" id="IPR046848">
    <property type="entry name" value="E_motif"/>
</dbReference>
<accession>A0A0K9P8K5</accession>
<dbReference type="PROSITE" id="PS51375">
    <property type="entry name" value="PPR"/>
    <property type="match status" value="2"/>
</dbReference>
<dbReference type="PANTHER" id="PTHR47926">
    <property type="entry name" value="PENTATRICOPEPTIDE REPEAT-CONTAINING PROTEIN"/>
    <property type="match status" value="1"/>
</dbReference>
<dbReference type="Gene3D" id="1.25.40.10">
    <property type="entry name" value="Tetratricopeptide repeat domain"/>
    <property type="match status" value="2"/>
</dbReference>
<dbReference type="OrthoDB" id="330671at2759"/>
<dbReference type="OMA" id="CHVLLAN"/>
<evidence type="ECO:0000256" key="2">
    <source>
        <dbReference type="ARBA" id="ARBA00022737"/>
    </source>
</evidence>
<reference evidence="6" key="1">
    <citation type="journal article" date="2016" name="Nature">
        <title>The genome of the seagrass Zostera marina reveals angiosperm adaptation to the sea.</title>
        <authorList>
            <person name="Olsen J.L."/>
            <person name="Rouze P."/>
            <person name="Verhelst B."/>
            <person name="Lin Y.-C."/>
            <person name="Bayer T."/>
            <person name="Collen J."/>
            <person name="Dattolo E."/>
            <person name="De Paoli E."/>
            <person name="Dittami S."/>
            <person name="Maumus F."/>
            <person name="Michel G."/>
            <person name="Kersting A."/>
            <person name="Lauritano C."/>
            <person name="Lohaus R."/>
            <person name="Toepel M."/>
            <person name="Tonon T."/>
            <person name="Vanneste K."/>
            <person name="Amirebrahimi M."/>
            <person name="Brakel J."/>
            <person name="Bostroem C."/>
            <person name="Chovatia M."/>
            <person name="Grimwood J."/>
            <person name="Jenkins J.W."/>
            <person name="Jueterbock A."/>
            <person name="Mraz A."/>
            <person name="Stam W.T."/>
            <person name="Tice H."/>
            <person name="Bornberg-Bauer E."/>
            <person name="Green P.J."/>
            <person name="Pearson G.A."/>
            <person name="Procaccini G."/>
            <person name="Duarte C.M."/>
            <person name="Schmutz J."/>
            <person name="Reusch T.B.H."/>
            <person name="Van de Peer Y."/>
        </authorList>
    </citation>
    <scope>NUCLEOTIDE SEQUENCE [LARGE SCALE GENOMIC DNA]</scope>
    <source>
        <strain evidence="6">cv. Finnish</strain>
    </source>
</reference>
<dbReference type="Pfam" id="PF13041">
    <property type="entry name" value="PPR_2"/>
    <property type="match status" value="1"/>
</dbReference>
<name>A0A0K9P8K5_ZOSMR</name>
<feature type="repeat" description="PPR" evidence="3">
    <location>
        <begin position="180"/>
        <end position="214"/>
    </location>
</feature>
<dbReference type="Pfam" id="PF20430">
    <property type="entry name" value="Eplus_motif"/>
    <property type="match status" value="1"/>
</dbReference>
<evidence type="ECO:0000313" key="5">
    <source>
        <dbReference type="EMBL" id="KMZ65309.1"/>
    </source>
</evidence>
<dbReference type="EMBL" id="LFYR01001054">
    <property type="protein sequence ID" value="KMZ65309.1"/>
    <property type="molecule type" value="Genomic_DNA"/>
</dbReference>
<protein>
    <submittedName>
        <fullName evidence="5">Pentatricopeptide repeat-containing protein</fullName>
    </submittedName>
</protein>
<sequence length="625" mass="69950">MVQAAAVIPSAFLSRNHPLLSLLAHCGNSLSHIHCVHAQLIAAGLSSHPFAASHLIATILSSTSSSTGLSYADAIFNRTENPTLFTFNTLIKAHSSSFTPSLHFFRTLLLQSILPNQYTFVFLLNSPGITFFQAEQIRGQIFRRGLLSNVYVVNVLIRIYDILSEIKISRKLFDGFSPRDLISWNSLLGAYVNSGDVGTMRQVFDEMPSRDVISWSTAISGYVQAGFFAEALEFFHQMQISSRIMANEFTLTTLLAACASLVAVNQGKWIHTYVIKSKITINPKLLAGLIDMYAKCGELDLAYNVFEQENHWKQTICPWNAILGGFAIHGQSTAAINIFEKMTTAGVIPDKVTFVSLLQACSHGRLADEGKFYFNLMLKTYNIQPEIEHYGCMVDLLGRAGKLNEAEDFIFRMPIPPDAVIWGTLLSACRIHEENEMVGKIANIIKHLDSKYVGCQILLANIYSKSGNWTEAGRIRTNLIGTKILHKKKIPGCSSIELNGFFHQFLVGDRSHPQTKQIYAYLDDIISVRLNAAGYVPETREVLMNIDEEDKETAISRHSEKLAIALGLMSTTSGSIRIVKNLRVCRDCHHATKLISKVFSREIVVRDRIRFHHFKDGECSCRDFW</sequence>
<dbReference type="NCBIfam" id="TIGR00756">
    <property type="entry name" value="PPR"/>
    <property type="match status" value="3"/>
</dbReference>
<dbReference type="Pfam" id="PF20431">
    <property type="entry name" value="E_motif"/>
    <property type="match status" value="1"/>
</dbReference>
<dbReference type="AlphaFoldDB" id="A0A0K9P8K5"/>
<feature type="domain" description="DYW" evidence="4">
    <location>
        <begin position="534"/>
        <end position="625"/>
    </location>
</feature>
<keyword evidence="6" id="KW-1185">Reference proteome</keyword>
<dbReference type="Pfam" id="PF14432">
    <property type="entry name" value="DYW_deaminase"/>
    <property type="match status" value="1"/>
</dbReference>
<dbReference type="InterPro" id="IPR032867">
    <property type="entry name" value="DYW_dom"/>
</dbReference>
<proteinExistence type="inferred from homology"/>
<dbReference type="InterPro" id="IPR011990">
    <property type="entry name" value="TPR-like_helical_dom_sf"/>
</dbReference>